<keyword evidence="1" id="KW-0732">Signal</keyword>
<geneLocation type="plasmid" evidence="2 3">
    <name>unnamed1</name>
</geneLocation>
<accession>A0ABY6GH48</accession>
<dbReference type="Proteomes" id="UP001162800">
    <property type="component" value="Plasmid unnamed1"/>
</dbReference>
<evidence type="ECO:0000313" key="2">
    <source>
        <dbReference type="EMBL" id="UYG53692.1"/>
    </source>
</evidence>
<dbReference type="InterPro" id="IPR014147">
    <property type="entry name" value="T4SS_TrbJ"/>
</dbReference>
<dbReference type="SUPFAM" id="SSF101082">
    <property type="entry name" value="Typo IV secretion system protein TraC"/>
    <property type="match status" value="1"/>
</dbReference>
<dbReference type="RefSeq" id="WP_231044873.1">
    <property type="nucleotide sequence ID" value="NZ_CP106882.1"/>
</dbReference>
<feature type="signal peptide" evidence="1">
    <location>
        <begin position="1"/>
        <end position="18"/>
    </location>
</feature>
<dbReference type="EMBL" id="CP106882">
    <property type="protein sequence ID" value="UYG53692.1"/>
    <property type="molecule type" value="Genomic_DNA"/>
</dbReference>
<keyword evidence="3" id="KW-1185">Reference proteome</keyword>
<gene>
    <name evidence="2" type="primary">trbJ</name>
    <name evidence="2" type="ORF">M9799_17295</name>
</gene>
<reference evidence="2" key="1">
    <citation type="submission" date="2022-09" db="EMBL/GenBank/DDBJ databases">
        <title>The complete genome of Acidovorax sp. 5MLIR.</title>
        <authorList>
            <person name="Liu L."/>
            <person name="Yue J."/>
            <person name="Yang F."/>
            <person name="Yuan J."/>
            <person name="Li L."/>
        </authorList>
    </citation>
    <scope>NUCLEOTIDE SEQUENCE</scope>
    <source>
        <strain evidence="2">5MLIR</strain>
        <plasmid evidence="2">unnamed1</plasmid>
    </source>
</reference>
<organism evidence="2 3">
    <name type="scientific">Comamonas endophytica</name>
    <dbReference type="NCBI Taxonomy" id="2949090"/>
    <lineage>
        <taxon>Bacteria</taxon>
        <taxon>Pseudomonadati</taxon>
        <taxon>Pseudomonadota</taxon>
        <taxon>Betaproteobacteria</taxon>
        <taxon>Burkholderiales</taxon>
        <taxon>Comamonadaceae</taxon>
        <taxon>Comamonas</taxon>
    </lineage>
</organism>
<dbReference type="NCBIfam" id="TIGR02780">
    <property type="entry name" value="TrbJ_Ti"/>
    <property type="match status" value="1"/>
</dbReference>
<name>A0ABY6GH48_9BURK</name>
<evidence type="ECO:0000256" key="1">
    <source>
        <dbReference type="SAM" id="SignalP"/>
    </source>
</evidence>
<sequence>MKRHFPKFFAINTAVAWAVCVCAARAGGIPVFDAGNFAQTTKSAVEAVAQTAKQIEQYDLQLKQYANMLENSKVPPRYVWDQAQVTISRLRTAMGTLDHYRQQAGSLEKHLQRFKDVDGYQSSACFNTDCSAAQRAQVSEEQGRLGAQTQKSANDALLRSLDRQHQSMRSDALQLKELQEGAQGAAGQMQALGAANQLASHVAYQLQQIRAVLIAQSTALAARQQVQADREALAQASRKGALAPRLGDTPNPLNWLSIKR</sequence>
<protein>
    <submittedName>
        <fullName evidence="2">P-type conjugative transfer protein TrbJ</fullName>
    </submittedName>
</protein>
<evidence type="ECO:0000313" key="3">
    <source>
        <dbReference type="Proteomes" id="UP001162800"/>
    </source>
</evidence>
<proteinExistence type="predicted"/>
<keyword evidence="2" id="KW-0614">Plasmid</keyword>
<feature type="chain" id="PRO_5045897309" evidence="1">
    <location>
        <begin position="19"/>
        <end position="260"/>
    </location>
</feature>